<evidence type="ECO:0000313" key="2">
    <source>
        <dbReference type="EMBL" id="SJX65743.1"/>
    </source>
</evidence>
<dbReference type="EMBL" id="LT795072">
    <property type="protein sequence ID" value="SJX65743.1"/>
    <property type="molecule type" value="Genomic_DNA"/>
</dbReference>
<reference evidence="2 3" key="1">
    <citation type="submission" date="2017-02" db="EMBL/GenBank/DDBJ databases">
        <authorList>
            <person name="Peterson S.W."/>
        </authorList>
    </citation>
    <scope>NUCLEOTIDE SEQUENCE [LARGE SCALE GENOMIC DNA]</scope>
    <source>
        <strain evidence="2 3">SRS1_H2-8</strain>
    </source>
</reference>
<gene>
    <name evidence="2" type="ORF">SRS1_10073</name>
</gene>
<feature type="chain" id="PRO_5014711927" evidence="1">
    <location>
        <begin position="20"/>
        <end position="180"/>
    </location>
</feature>
<proteinExistence type="predicted"/>
<protein>
    <submittedName>
        <fullName evidence="2">Uncharacterized protein</fullName>
    </submittedName>
</protein>
<dbReference type="AlphaFoldDB" id="A0A2N8UMK5"/>
<name>A0A2N8UMK5_9BASI</name>
<organism evidence="2 3">
    <name type="scientific">Sporisorium reilianum f. sp. reilianum</name>
    <dbReference type="NCBI Taxonomy" id="72559"/>
    <lineage>
        <taxon>Eukaryota</taxon>
        <taxon>Fungi</taxon>
        <taxon>Dikarya</taxon>
        <taxon>Basidiomycota</taxon>
        <taxon>Ustilaginomycotina</taxon>
        <taxon>Ustilaginomycetes</taxon>
        <taxon>Ustilaginales</taxon>
        <taxon>Ustilaginaceae</taxon>
        <taxon>Sporisorium</taxon>
    </lineage>
</organism>
<evidence type="ECO:0000313" key="3">
    <source>
        <dbReference type="Proteomes" id="UP000239563"/>
    </source>
</evidence>
<sequence length="180" mass="20950">MRMRHFILPLLSVATMIGASVPAEEPYIPPDIMEHLAEISRAIQHTRHVEGYLSLPAHYLAHIDKPADDLFFRALLHVHEPETRFMLDCPRRDFRGGCFLLSPYVYEQVDAQGKRTSEKVIMSLFAHRNMEIKPVALLRLPPNDQLEVWEWVKQMATHSKQSLEAHSEHGLFNFHQLPYF</sequence>
<accession>A0A2N8UMK5</accession>
<feature type="signal peptide" evidence="1">
    <location>
        <begin position="1"/>
        <end position="19"/>
    </location>
</feature>
<dbReference type="Proteomes" id="UP000239563">
    <property type="component" value="Chromosome XIX"/>
</dbReference>
<evidence type="ECO:0000256" key="1">
    <source>
        <dbReference type="SAM" id="SignalP"/>
    </source>
</evidence>
<keyword evidence="1" id="KW-0732">Signal</keyword>